<dbReference type="eggNOG" id="COG0784">
    <property type="taxonomic scope" value="Bacteria"/>
</dbReference>
<dbReference type="PANTHER" id="PTHR44591">
    <property type="entry name" value="STRESS RESPONSE REGULATOR PROTEIN 1"/>
    <property type="match status" value="1"/>
</dbReference>
<evidence type="ECO:0000256" key="1">
    <source>
        <dbReference type="ARBA" id="ARBA00022553"/>
    </source>
</evidence>
<dbReference type="InterPro" id="IPR001789">
    <property type="entry name" value="Sig_transdc_resp-reg_receiver"/>
</dbReference>
<organism evidence="4 5">
    <name type="scientific">Hyphomonas atlantica</name>
    <dbReference type="NCBI Taxonomy" id="1280948"/>
    <lineage>
        <taxon>Bacteria</taxon>
        <taxon>Pseudomonadati</taxon>
        <taxon>Pseudomonadota</taxon>
        <taxon>Alphaproteobacteria</taxon>
        <taxon>Hyphomonadales</taxon>
        <taxon>Hyphomonadaceae</taxon>
        <taxon>Hyphomonas</taxon>
    </lineage>
</organism>
<dbReference type="PANTHER" id="PTHR44591:SF3">
    <property type="entry name" value="RESPONSE REGULATORY DOMAIN-CONTAINING PROTEIN"/>
    <property type="match status" value="1"/>
</dbReference>
<gene>
    <name evidence="4" type="ORF">HY36_08520</name>
</gene>
<dbReference type="Gene3D" id="3.40.50.2300">
    <property type="match status" value="1"/>
</dbReference>
<dbReference type="AlphaFoldDB" id="A0A059DZ66"/>
<evidence type="ECO:0000313" key="4">
    <source>
        <dbReference type="EMBL" id="KCZ59310.1"/>
    </source>
</evidence>
<dbReference type="GO" id="GO:0000160">
    <property type="term" value="P:phosphorelay signal transduction system"/>
    <property type="evidence" value="ECO:0007669"/>
    <property type="project" value="InterPro"/>
</dbReference>
<evidence type="ECO:0000259" key="3">
    <source>
        <dbReference type="PROSITE" id="PS50110"/>
    </source>
</evidence>
<dbReference type="Gene3D" id="1.20.140.160">
    <property type="match status" value="1"/>
</dbReference>
<reference evidence="4 5" key="1">
    <citation type="journal article" date="2014" name="Antonie Van Leeuwenhoek">
        <title>Hyphomonas beringensis sp. nov. and Hyphomonas chukchiensis sp. nov., isolated from surface seawater of the Bering Sea and Chukchi Sea.</title>
        <authorList>
            <person name="Li C."/>
            <person name="Lai Q."/>
            <person name="Li G."/>
            <person name="Dong C."/>
            <person name="Wang J."/>
            <person name="Liao Y."/>
            <person name="Shao Z."/>
        </authorList>
    </citation>
    <scope>NUCLEOTIDE SEQUENCE [LARGE SCALE GENOMIC DNA]</scope>
    <source>
        <strain evidence="4 5">22II1-22F38</strain>
    </source>
</reference>
<dbReference type="PROSITE" id="PS50110">
    <property type="entry name" value="RESPONSE_REGULATORY"/>
    <property type="match status" value="1"/>
</dbReference>
<dbReference type="SMART" id="SM00448">
    <property type="entry name" value="REC"/>
    <property type="match status" value="1"/>
</dbReference>
<evidence type="ECO:0000313" key="5">
    <source>
        <dbReference type="Proteomes" id="UP000024547"/>
    </source>
</evidence>
<sequence length="258" mass="28153">MLSDLISSELPYLRRYARGLMGEQTNGDEAVEDMIESLIFRISVAPDLKFNKADLFAELDKSISKRVSKLSADSGIGKILSTMTTIQRRALLLTVVEGFSVQEAARILTVNDTDVEEMLRQAETTIANEVSTSVLIIEDESLISYQLSQIVTEAGHSVVGIATTHKEAVDLAAETEFGLILSDIRLADGSIGIDAVRDILGAMENPVPVIFITAYPEMLLQGQDEEPSYLIPKPFEPVHVRTVVDQAILSAYLGQPTA</sequence>
<dbReference type="SUPFAM" id="SSF88659">
    <property type="entry name" value="Sigma3 and sigma4 domains of RNA polymerase sigma factors"/>
    <property type="match status" value="1"/>
</dbReference>
<evidence type="ECO:0000256" key="2">
    <source>
        <dbReference type="PROSITE-ProRule" id="PRU00169"/>
    </source>
</evidence>
<dbReference type="Pfam" id="PF22233">
    <property type="entry name" value="PhyR_sigma-like"/>
    <property type="match status" value="1"/>
</dbReference>
<dbReference type="PATRIC" id="fig|1280948.3.peg.2819"/>
<dbReference type="Pfam" id="PF22029">
    <property type="entry name" value="PhyR_sigma2"/>
    <property type="match status" value="1"/>
</dbReference>
<dbReference type="InterPro" id="IPR053867">
    <property type="entry name" value="PhyR_sigma4"/>
</dbReference>
<dbReference type="RefSeq" id="WP_035553964.1">
    <property type="nucleotide sequence ID" value="NZ_AWFH01000045.1"/>
</dbReference>
<keyword evidence="5" id="KW-1185">Reference proteome</keyword>
<dbReference type="SUPFAM" id="SSF52172">
    <property type="entry name" value="CheY-like"/>
    <property type="match status" value="1"/>
</dbReference>
<comment type="caution">
    <text evidence="4">The sequence shown here is derived from an EMBL/GenBank/DDBJ whole genome shotgun (WGS) entry which is preliminary data.</text>
</comment>
<dbReference type="InterPro" id="IPR011006">
    <property type="entry name" value="CheY-like_superfamily"/>
</dbReference>
<feature type="domain" description="Response regulatory" evidence="3">
    <location>
        <begin position="133"/>
        <end position="248"/>
    </location>
</feature>
<dbReference type="InterPro" id="IPR013324">
    <property type="entry name" value="RNA_pol_sigma_r3/r4-like"/>
</dbReference>
<dbReference type="NCBIfam" id="NF006623">
    <property type="entry name" value="PRK09191.1"/>
    <property type="match status" value="1"/>
</dbReference>
<feature type="modified residue" description="4-aspartylphosphate" evidence="2">
    <location>
        <position position="183"/>
    </location>
</feature>
<dbReference type="OrthoDB" id="9786101at2"/>
<proteinExistence type="predicted"/>
<dbReference type="Proteomes" id="UP000024547">
    <property type="component" value="Unassembled WGS sequence"/>
</dbReference>
<accession>A0A059DZ66</accession>
<dbReference type="EMBL" id="AWFH01000045">
    <property type="protein sequence ID" value="KCZ59310.1"/>
    <property type="molecule type" value="Genomic_DNA"/>
</dbReference>
<name>A0A059DZ66_9PROT</name>
<dbReference type="InterPro" id="IPR050595">
    <property type="entry name" value="Bact_response_regulator"/>
</dbReference>
<protein>
    <recommendedName>
        <fullName evidence="3">Response regulatory domain-containing protein</fullName>
    </recommendedName>
</protein>
<keyword evidence="1 2" id="KW-0597">Phosphoprotein</keyword>
<dbReference type="InterPro" id="IPR053866">
    <property type="entry name" value="PhyR_sigma2"/>
</dbReference>
<dbReference type="Pfam" id="PF00072">
    <property type="entry name" value="Response_reg"/>
    <property type="match status" value="1"/>
</dbReference>
<dbReference type="STRING" id="1280948.HY36_08520"/>